<protein>
    <submittedName>
        <fullName evidence="2">Uncharacterized protein</fullName>
    </submittedName>
</protein>
<name>A0A1G2G1Z0_9BACT</name>
<feature type="transmembrane region" description="Helical" evidence="1">
    <location>
        <begin position="12"/>
        <end position="31"/>
    </location>
</feature>
<dbReference type="Proteomes" id="UP000177480">
    <property type="component" value="Unassembled WGS sequence"/>
</dbReference>
<feature type="transmembrane region" description="Helical" evidence="1">
    <location>
        <begin position="52"/>
        <end position="69"/>
    </location>
</feature>
<evidence type="ECO:0000313" key="2">
    <source>
        <dbReference type="EMBL" id="OGZ44323.1"/>
    </source>
</evidence>
<accession>A0A1G2G1Z0</accession>
<reference evidence="2 3" key="1">
    <citation type="journal article" date="2016" name="Nat. Commun.">
        <title>Thousands of microbial genomes shed light on interconnected biogeochemical processes in an aquifer system.</title>
        <authorList>
            <person name="Anantharaman K."/>
            <person name="Brown C.T."/>
            <person name="Hug L.A."/>
            <person name="Sharon I."/>
            <person name="Castelle C.J."/>
            <person name="Probst A.J."/>
            <person name="Thomas B.C."/>
            <person name="Singh A."/>
            <person name="Wilkins M.J."/>
            <person name="Karaoz U."/>
            <person name="Brodie E.L."/>
            <person name="Williams K.H."/>
            <person name="Hubbard S.S."/>
            <person name="Banfield J.F."/>
        </authorList>
    </citation>
    <scope>NUCLEOTIDE SEQUENCE [LARGE SCALE GENOMIC DNA]</scope>
</reference>
<gene>
    <name evidence="2" type="ORF">A2719_04635</name>
</gene>
<keyword evidence="1" id="KW-1133">Transmembrane helix</keyword>
<organism evidence="2 3">
    <name type="scientific">Candidatus Ryanbacteria bacterium RIFCSPHIGHO2_01_FULL_45_22</name>
    <dbReference type="NCBI Taxonomy" id="1802114"/>
    <lineage>
        <taxon>Bacteria</taxon>
        <taxon>Candidatus Ryaniibacteriota</taxon>
    </lineage>
</organism>
<proteinExistence type="predicted"/>
<dbReference type="AlphaFoldDB" id="A0A1G2G1Z0"/>
<dbReference type="EMBL" id="MHNK01000004">
    <property type="protein sequence ID" value="OGZ44323.1"/>
    <property type="molecule type" value="Genomic_DNA"/>
</dbReference>
<keyword evidence="1" id="KW-0812">Transmembrane</keyword>
<dbReference type="STRING" id="1802114.A2719_04635"/>
<sequence length="90" mass="9422">MSGGFSLYAKEVFWFLLSAAAVLALVMLVIGGAEYVGSAGNTSLMGDAKARITNALLGLLLALSSWLILNTINPDLVDSTLTIPPIQLVQ</sequence>
<keyword evidence="1" id="KW-0472">Membrane</keyword>
<comment type="caution">
    <text evidence="2">The sequence shown here is derived from an EMBL/GenBank/DDBJ whole genome shotgun (WGS) entry which is preliminary data.</text>
</comment>
<evidence type="ECO:0000313" key="3">
    <source>
        <dbReference type="Proteomes" id="UP000177480"/>
    </source>
</evidence>
<evidence type="ECO:0000256" key="1">
    <source>
        <dbReference type="SAM" id="Phobius"/>
    </source>
</evidence>